<dbReference type="Proteomes" id="UP000613030">
    <property type="component" value="Unassembled WGS sequence"/>
</dbReference>
<reference evidence="1 2" key="1">
    <citation type="submission" date="2021-01" db="EMBL/GenBank/DDBJ databases">
        <title>Chryseolinea sp. Jin1 Genome sequencing and assembly.</title>
        <authorList>
            <person name="Kim I."/>
        </authorList>
    </citation>
    <scope>NUCLEOTIDE SEQUENCE [LARGE SCALE GENOMIC DNA]</scope>
    <source>
        <strain evidence="1 2">Jin1</strain>
    </source>
</reference>
<keyword evidence="2" id="KW-1185">Reference proteome</keyword>
<dbReference type="EMBL" id="JAERRB010000001">
    <property type="protein sequence ID" value="MBL0740643.1"/>
    <property type="molecule type" value="Genomic_DNA"/>
</dbReference>
<sequence length="88" mass="10069">MPELIFRAAVFELLVFKNACVNLNYTIVTSFYRLLSPAFSLMVNSFVWVATGMLHKVPKMRDSLGCEALQVVVTLANIFSRINEKHRF</sequence>
<organism evidence="1 2">
    <name type="scientific">Chryseolinea lacunae</name>
    <dbReference type="NCBI Taxonomy" id="2801331"/>
    <lineage>
        <taxon>Bacteria</taxon>
        <taxon>Pseudomonadati</taxon>
        <taxon>Bacteroidota</taxon>
        <taxon>Cytophagia</taxon>
        <taxon>Cytophagales</taxon>
        <taxon>Fulvivirgaceae</taxon>
        <taxon>Chryseolinea</taxon>
    </lineage>
</organism>
<evidence type="ECO:0000313" key="1">
    <source>
        <dbReference type="EMBL" id="MBL0740643.1"/>
    </source>
</evidence>
<accession>A0ABS1KMD8</accession>
<name>A0ABS1KMD8_9BACT</name>
<comment type="caution">
    <text evidence="1">The sequence shown here is derived from an EMBL/GenBank/DDBJ whole genome shotgun (WGS) entry which is preliminary data.</text>
</comment>
<proteinExistence type="predicted"/>
<protein>
    <submittedName>
        <fullName evidence="1">Uncharacterized protein</fullName>
    </submittedName>
</protein>
<gene>
    <name evidence="1" type="ORF">JI741_05405</name>
</gene>
<dbReference type="RefSeq" id="WP_202007966.1">
    <property type="nucleotide sequence ID" value="NZ_JAERRB010000001.1"/>
</dbReference>
<evidence type="ECO:0000313" key="2">
    <source>
        <dbReference type="Proteomes" id="UP000613030"/>
    </source>
</evidence>